<keyword evidence="2 5" id="KW-0812">Transmembrane</keyword>
<dbReference type="Proteomes" id="UP001634394">
    <property type="component" value="Unassembled WGS sequence"/>
</dbReference>
<keyword evidence="7" id="KW-1185">Reference proteome</keyword>
<evidence type="ECO:0000256" key="5">
    <source>
        <dbReference type="SAM" id="Phobius"/>
    </source>
</evidence>
<evidence type="ECO:0000313" key="7">
    <source>
        <dbReference type="Proteomes" id="UP001634394"/>
    </source>
</evidence>
<feature type="transmembrane region" description="Helical" evidence="5">
    <location>
        <begin position="136"/>
        <end position="160"/>
    </location>
</feature>
<comment type="caution">
    <text evidence="6">The sequence shown here is derived from an EMBL/GenBank/DDBJ whole genome shotgun (WGS) entry which is preliminary data.</text>
</comment>
<dbReference type="PANTHER" id="PTHR10671:SF108">
    <property type="entry name" value="CLAUDIN FAMILY PROTEIN-RELATED"/>
    <property type="match status" value="1"/>
</dbReference>
<protein>
    <recommendedName>
        <fullName evidence="8">Claudin</fullName>
    </recommendedName>
</protein>
<gene>
    <name evidence="6" type="ORF">ACJMK2_003865</name>
</gene>
<evidence type="ECO:0000313" key="6">
    <source>
        <dbReference type="EMBL" id="KAL3891610.1"/>
    </source>
</evidence>
<evidence type="ECO:0008006" key="8">
    <source>
        <dbReference type="Google" id="ProtNLM"/>
    </source>
</evidence>
<name>A0ABD3Y2F2_SINWO</name>
<evidence type="ECO:0000256" key="1">
    <source>
        <dbReference type="ARBA" id="ARBA00004141"/>
    </source>
</evidence>
<reference evidence="6 7" key="1">
    <citation type="submission" date="2024-11" db="EMBL/GenBank/DDBJ databases">
        <title>Chromosome-level genome assembly of the freshwater bivalve Anodonta woodiana.</title>
        <authorList>
            <person name="Chen X."/>
        </authorList>
    </citation>
    <scope>NUCLEOTIDE SEQUENCE [LARGE SCALE GENOMIC DNA]</scope>
    <source>
        <strain evidence="6">MN2024</strain>
        <tissue evidence="6">Gills</tissue>
    </source>
</reference>
<organism evidence="6 7">
    <name type="scientific">Sinanodonta woodiana</name>
    <name type="common">Chinese pond mussel</name>
    <name type="synonym">Anodonta woodiana</name>
    <dbReference type="NCBI Taxonomy" id="1069815"/>
    <lineage>
        <taxon>Eukaryota</taxon>
        <taxon>Metazoa</taxon>
        <taxon>Spiralia</taxon>
        <taxon>Lophotrochozoa</taxon>
        <taxon>Mollusca</taxon>
        <taxon>Bivalvia</taxon>
        <taxon>Autobranchia</taxon>
        <taxon>Heteroconchia</taxon>
        <taxon>Palaeoheterodonta</taxon>
        <taxon>Unionida</taxon>
        <taxon>Unionoidea</taxon>
        <taxon>Unionidae</taxon>
        <taxon>Unioninae</taxon>
        <taxon>Sinanodonta</taxon>
    </lineage>
</organism>
<evidence type="ECO:0000256" key="3">
    <source>
        <dbReference type="ARBA" id="ARBA00022989"/>
    </source>
</evidence>
<dbReference type="GO" id="GO:0016020">
    <property type="term" value="C:membrane"/>
    <property type="evidence" value="ECO:0007669"/>
    <property type="project" value="UniProtKB-SubCell"/>
</dbReference>
<sequence>MGKSGIVGLICCGVSLILTVVSTALPYWVQYKKSNYVATSGLWMYCSKGYEEEEAQCREIKVVQEYYLAVRALVLMGLSMAAIANVLGFVGILVIPQIKNISLVAGYISITAGICMLTGAIVFAGRTSYLAKGYFVQFHVGFPFSLVAGIVGIVAGRLFIRAMPFEENQSNNPL</sequence>
<dbReference type="Pfam" id="PF00822">
    <property type="entry name" value="PMP22_Claudin"/>
    <property type="match status" value="1"/>
</dbReference>
<evidence type="ECO:0000256" key="2">
    <source>
        <dbReference type="ARBA" id="ARBA00022692"/>
    </source>
</evidence>
<keyword evidence="3 5" id="KW-1133">Transmembrane helix</keyword>
<dbReference type="InterPro" id="IPR050579">
    <property type="entry name" value="PMP-22/EMP/MP20-like"/>
</dbReference>
<dbReference type="Gene3D" id="1.20.140.150">
    <property type="match status" value="1"/>
</dbReference>
<evidence type="ECO:0000256" key="4">
    <source>
        <dbReference type="ARBA" id="ARBA00023136"/>
    </source>
</evidence>
<proteinExistence type="predicted"/>
<accession>A0ABD3Y2F2</accession>
<comment type="subcellular location">
    <subcellularLocation>
        <location evidence="1">Membrane</location>
        <topology evidence="1">Multi-pass membrane protein</topology>
    </subcellularLocation>
</comment>
<feature type="transmembrane region" description="Helical" evidence="5">
    <location>
        <begin position="101"/>
        <end position="124"/>
    </location>
</feature>
<dbReference type="EMBL" id="JBJQND010000001">
    <property type="protein sequence ID" value="KAL3891610.1"/>
    <property type="molecule type" value="Genomic_DNA"/>
</dbReference>
<feature type="transmembrane region" description="Helical" evidence="5">
    <location>
        <begin position="6"/>
        <end position="29"/>
    </location>
</feature>
<keyword evidence="4 5" id="KW-0472">Membrane</keyword>
<dbReference type="AlphaFoldDB" id="A0ABD3Y2F2"/>
<dbReference type="PANTHER" id="PTHR10671">
    <property type="entry name" value="EPITHELIAL MEMBRANE PROTEIN-RELATED"/>
    <property type="match status" value="1"/>
</dbReference>
<dbReference type="InterPro" id="IPR004031">
    <property type="entry name" value="PMP22/EMP/MP20/Claudin"/>
</dbReference>
<feature type="transmembrane region" description="Helical" evidence="5">
    <location>
        <begin position="68"/>
        <end position="95"/>
    </location>
</feature>